<keyword evidence="1" id="KW-0479">Metal-binding</keyword>
<keyword evidence="1" id="KW-0862">Zinc</keyword>
<accession>A0A7C9AQ40</accession>
<dbReference type="GO" id="GO:0006355">
    <property type="term" value="P:regulation of DNA-templated transcription"/>
    <property type="evidence" value="ECO:0007669"/>
    <property type="project" value="UniProtKB-UniRule"/>
</dbReference>
<evidence type="ECO:0000313" key="3">
    <source>
        <dbReference type="EMBL" id="MBA4673952.1"/>
    </source>
</evidence>
<name>A0A7C9AQ40_OPUST</name>
<dbReference type="GO" id="GO:0003676">
    <property type="term" value="F:nucleic acid binding"/>
    <property type="evidence" value="ECO:0007669"/>
    <property type="project" value="InterPro"/>
</dbReference>
<evidence type="ECO:0000256" key="1">
    <source>
        <dbReference type="RuleBase" id="RU367018"/>
    </source>
</evidence>
<dbReference type="SUPFAM" id="SSF57756">
    <property type="entry name" value="Retrovirus zinc finger-like domains"/>
    <property type="match status" value="1"/>
</dbReference>
<evidence type="ECO:0000259" key="2">
    <source>
        <dbReference type="Pfam" id="PF10551"/>
    </source>
</evidence>
<sequence>MPETVLTDGDKAMANAIRAAFPHACHRLCLWHLMRNAKGHGGDKFGSGLIKCVNNYHTPNDFEKGWEELVSYHGIKDKKWAIELYNDKEKWAEEYLRGFFFAGMRSTQRCESMHRTIKASMDPVMKYANMKRIPNGCILRRWTIGAMENVFLDEDLIVAQEDDVSITRHEGNKRKLFEIGDPKFVVAKGAPKGKKQRICTKCHNTGHNQRTCPTMVGSKRPKCSLLKPQNHDSITNSNLARDVLMRLQPYAYIEG</sequence>
<organism evidence="3">
    <name type="scientific">Opuntia streptacantha</name>
    <name type="common">Prickly pear cactus</name>
    <name type="synonym">Opuntia cardona</name>
    <dbReference type="NCBI Taxonomy" id="393608"/>
    <lineage>
        <taxon>Eukaryota</taxon>
        <taxon>Viridiplantae</taxon>
        <taxon>Streptophyta</taxon>
        <taxon>Embryophyta</taxon>
        <taxon>Tracheophyta</taxon>
        <taxon>Spermatophyta</taxon>
        <taxon>Magnoliopsida</taxon>
        <taxon>eudicotyledons</taxon>
        <taxon>Gunneridae</taxon>
        <taxon>Pentapetalae</taxon>
        <taxon>Caryophyllales</taxon>
        <taxon>Cactineae</taxon>
        <taxon>Cactaceae</taxon>
        <taxon>Opuntioideae</taxon>
        <taxon>Opuntia</taxon>
    </lineage>
</organism>
<dbReference type="InterPro" id="IPR036875">
    <property type="entry name" value="Znf_CCHC_sf"/>
</dbReference>
<comment type="subcellular location">
    <subcellularLocation>
        <location evidence="1">Nucleus</location>
    </subcellularLocation>
</comment>
<protein>
    <recommendedName>
        <fullName evidence="1">Protein FAR1-RELATED SEQUENCE</fullName>
    </recommendedName>
</protein>
<feature type="domain" description="MULE transposase" evidence="2">
    <location>
        <begin position="2"/>
        <end position="36"/>
    </location>
</feature>
<dbReference type="PANTHER" id="PTHR31669:SF302">
    <property type="entry name" value="PROTEIN FAR1-RELATED SEQUENCE"/>
    <property type="match status" value="1"/>
</dbReference>
<proteinExistence type="inferred from homology"/>
<reference evidence="3" key="1">
    <citation type="journal article" date="2013" name="J. Plant Res.">
        <title>Effect of fungi and light on seed germination of three Opuntia species from semiarid lands of central Mexico.</title>
        <authorList>
            <person name="Delgado-Sanchez P."/>
            <person name="Jimenez-Bremont J.F."/>
            <person name="Guerrero-Gonzalez Mde L."/>
            <person name="Flores J."/>
        </authorList>
    </citation>
    <scope>NUCLEOTIDE SEQUENCE</scope>
    <source>
        <tissue evidence="3">Cladode</tissue>
    </source>
</reference>
<comment type="similarity">
    <text evidence="1">Belongs to the FHY3/FAR1 family.</text>
</comment>
<dbReference type="GO" id="GO:0008270">
    <property type="term" value="F:zinc ion binding"/>
    <property type="evidence" value="ECO:0007669"/>
    <property type="project" value="UniProtKB-UniRule"/>
</dbReference>
<comment type="function">
    <text evidence="1">Putative transcription activator involved in regulating light control of development.</text>
</comment>
<reference evidence="3" key="2">
    <citation type="submission" date="2020-07" db="EMBL/GenBank/DDBJ databases">
        <authorList>
            <person name="Vera ALvarez R."/>
            <person name="Arias-Moreno D.M."/>
            <person name="Jimenez-Jacinto V."/>
            <person name="Jimenez-Bremont J.F."/>
            <person name="Swaminathan K."/>
            <person name="Moose S.P."/>
            <person name="Guerrero-Gonzalez M.L."/>
            <person name="Marino-Ramirez L."/>
            <person name="Landsman D."/>
            <person name="Rodriguez-Kessler M."/>
            <person name="Delgado-Sanchez P."/>
        </authorList>
    </citation>
    <scope>NUCLEOTIDE SEQUENCE</scope>
    <source>
        <tissue evidence="3">Cladode</tissue>
    </source>
</reference>
<dbReference type="InterPro" id="IPR018289">
    <property type="entry name" value="MULE_transposase_dom"/>
</dbReference>
<dbReference type="AlphaFoldDB" id="A0A7C9AQ40"/>
<dbReference type="EMBL" id="GISG01261229">
    <property type="protein sequence ID" value="MBA4673952.1"/>
    <property type="molecule type" value="Transcribed_RNA"/>
</dbReference>
<dbReference type="PANTHER" id="PTHR31669">
    <property type="entry name" value="PROTEIN FAR1-RELATED SEQUENCE 10-RELATED"/>
    <property type="match status" value="1"/>
</dbReference>
<dbReference type="Pfam" id="PF10551">
    <property type="entry name" value="MULE"/>
    <property type="match status" value="1"/>
</dbReference>
<keyword evidence="1" id="KW-0863">Zinc-finger</keyword>
<keyword evidence="1" id="KW-0539">Nucleus</keyword>
<dbReference type="InterPro" id="IPR031052">
    <property type="entry name" value="FHY3/FAR1"/>
</dbReference>
<dbReference type="GO" id="GO:0005634">
    <property type="term" value="C:nucleus"/>
    <property type="evidence" value="ECO:0007669"/>
    <property type="project" value="UniProtKB-SubCell"/>
</dbReference>